<organism evidence="1 2">
    <name type="scientific">Araneus ventricosus</name>
    <name type="common">Orbweaver spider</name>
    <name type="synonym">Epeira ventricosa</name>
    <dbReference type="NCBI Taxonomy" id="182803"/>
    <lineage>
        <taxon>Eukaryota</taxon>
        <taxon>Metazoa</taxon>
        <taxon>Ecdysozoa</taxon>
        <taxon>Arthropoda</taxon>
        <taxon>Chelicerata</taxon>
        <taxon>Arachnida</taxon>
        <taxon>Araneae</taxon>
        <taxon>Araneomorphae</taxon>
        <taxon>Entelegynae</taxon>
        <taxon>Araneoidea</taxon>
        <taxon>Araneidae</taxon>
        <taxon>Araneus</taxon>
    </lineage>
</organism>
<evidence type="ECO:0000313" key="2">
    <source>
        <dbReference type="Proteomes" id="UP000499080"/>
    </source>
</evidence>
<comment type="caution">
    <text evidence="1">The sequence shown here is derived from an EMBL/GenBank/DDBJ whole genome shotgun (WGS) entry which is preliminary data.</text>
</comment>
<reference evidence="1 2" key="1">
    <citation type="journal article" date="2019" name="Sci. Rep.">
        <title>Orb-weaving spider Araneus ventricosus genome elucidates the spidroin gene catalogue.</title>
        <authorList>
            <person name="Kono N."/>
            <person name="Nakamura H."/>
            <person name="Ohtoshi R."/>
            <person name="Moran D.A.P."/>
            <person name="Shinohara A."/>
            <person name="Yoshida Y."/>
            <person name="Fujiwara M."/>
            <person name="Mori M."/>
            <person name="Tomita M."/>
            <person name="Arakawa K."/>
        </authorList>
    </citation>
    <scope>NUCLEOTIDE SEQUENCE [LARGE SCALE GENOMIC DNA]</scope>
</reference>
<keyword evidence="2" id="KW-1185">Reference proteome</keyword>
<name>A0A4Y2LL65_ARAVE</name>
<dbReference type="EMBL" id="BGPR01006013">
    <property type="protein sequence ID" value="GBN15352.1"/>
    <property type="molecule type" value="Genomic_DNA"/>
</dbReference>
<protein>
    <submittedName>
        <fullName evidence="1">Uncharacterized protein</fullName>
    </submittedName>
</protein>
<proteinExistence type="predicted"/>
<dbReference type="Proteomes" id="UP000499080">
    <property type="component" value="Unassembled WGS sequence"/>
</dbReference>
<accession>A0A4Y2LL65</accession>
<dbReference type="AlphaFoldDB" id="A0A4Y2LL65"/>
<gene>
    <name evidence="1" type="ORF">AVEN_89381_1</name>
</gene>
<sequence length="180" mass="20434">MLSIPCGHDALPFCSFPITAVLFLRMGSHPMLLKQLWRSPYTEGMGKSVLGVYLQISFDYFLLFRRAISCAGGMVFPKMALYCLSNGLDALVQRFFQPNFLTSLIFLQKLKTVSPLILWSFLCPSASLFYVFSSLFQVWWCSRFGFQNLQLFNLARVLASSSLFNYGNLNLACSLINVFL</sequence>
<evidence type="ECO:0000313" key="1">
    <source>
        <dbReference type="EMBL" id="GBN15352.1"/>
    </source>
</evidence>